<protein>
    <submittedName>
        <fullName evidence="1">DgyrCDS14013</fullName>
    </submittedName>
</protein>
<sequence length="777" mass="92834">MSASPIVEIVDRKLKLKNENFQFLFKEYANKKCIFIGGTGTARCGKSLLQNLLSQDLLHFKSHFHKIFGVEPGDTSLTEGITICNEPIKREIEGEDYYIFIVDSQGLFSRDKLNKHDLFILSYLLSFCSILLYNVIKRISENDVNEIRFCTKLGIDENEQFQTSKKLGLLLVAHDRPEDDELEHGKFNNEYKRMEYKRSEDTAVFFQGAFRNVLFSLLPEPDSAVKRKDFSFKQSLDLGLKFFDAIQLLKNDLFNEIVLYKDVAKTGNEMYEYLETTFTTLQEKDHIVNSRTPLERYSYGCLVDFGEQLLYEMQSSFETSIHNLKFEEENWSIIQNEAISYDKKYTLEFKDLLKREENLQDNDKIFLKKKFKKRKQIYFKGELEKIQKQLNEIKEKLLIISQQTIEYEKYCDKKFQDLIENYKKSDHFFLDEQFELSKDKAIEDIRKLSIKLEYMTIEHIDNSLKRFCRNCQEFKRNMNFDNEKIKKVEKLILNRLLFVVYQSNSEFDIQQPIITDDLLDKRIEEVLKMVINEMGENFYLIYKENEGKLKLVKKQIFEKLNDGNKLKDVYNFLKKKLVTNFDRHFELFCLKSNDETTAYYTVDIKYQFTKELLDFTSYYRYIDVDCLLDHRLHFINHFIKTVLHEKSLLKERGKPQETVQGNQVSCCLVWLNSRFRSQSSDISTCEDYVHYDYLLKTNDFSNVYLDEIQLRKEVYFKWKNVRNDNISILDYERESDILKVLNLKRIITNNEKLISLFKDYMQLIPLKLRMNRSIIED</sequence>
<dbReference type="AlphaFoldDB" id="A0A7I8WCJ5"/>
<dbReference type="PANTHER" id="PTHR10751">
    <property type="entry name" value="GUANYLATE BINDING PROTEIN"/>
    <property type="match status" value="1"/>
</dbReference>
<keyword evidence="2" id="KW-1185">Reference proteome</keyword>
<gene>
    <name evidence="1" type="ORF">DGYR_LOCUS13129</name>
</gene>
<dbReference type="EMBL" id="CAJFCJ010000029">
    <property type="protein sequence ID" value="CAD5125810.1"/>
    <property type="molecule type" value="Genomic_DNA"/>
</dbReference>
<proteinExistence type="predicted"/>
<evidence type="ECO:0000313" key="2">
    <source>
        <dbReference type="Proteomes" id="UP000549394"/>
    </source>
</evidence>
<evidence type="ECO:0000313" key="1">
    <source>
        <dbReference type="EMBL" id="CAD5125810.1"/>
    </source>
</evidence>
<reference evidence="1 2" key="1">
    <citation type="submission" date="2020-08" db="EMBL/GenBank/DDBJ databases">
        <authorList>
            <person name="Hejnol A."/>
        </authorList>
    </citation>
    <scope>NUCLEOTIDE SEQUENCE [LARGE SCALE GENOMIC DNA]</scope>
</reference>
<comment type="caution">
    <text evidence="1">The sequence shown here is derived from an EMBL/GenBank/DDBJ whole genome shotgun (WGS) entry which is preliminary data.</text>
</comment>
<name>A0A7I8WCJ5_9ANNE</name>
<dbReference type="InterPro" id="IPR027417">
    <property type="entry name" value="P-loop_NTPase"/>
</dbReference>
<dbReference type="Gene3D" id="3.40.50.300">
    <property type="entry name" value="P-loop containing nucleotide triphosphate hydrolases"/>
    <property type="match status" value="1"/>
</dbReference>
<organism evidence="1 2">
    <name type="scientific">Dimorphilus gyrociliatus</name>
    <dbReference type="NCBI Taxonomy" id="2664684"/>
    <lineage>
        <taxon>Eukaryota</taxon>
        <taxon>Metazoa</taxon>
        <taxon>Spiralia</taxon>
        <taxon>Lophotrochozoa</taxon>
        <taxon>Annelida</taxon>
        <taxon>Polychaeta</taxon>
        <taxon>Polychaeta incertae sedis</taxon>
        <taxon>Dinophilidae</taxon>
        <taxon>Dimorphilus</taxon>
    </lineage>
</organism>
<accession>A0A7I8WCJ5</accession>
<dbReference type="SUPFAM" id="SSF52540">
    <property type="entry name" value="P-loop containing nucleoside triphosphate hydrolases"/>
    <property type="match status" value="1"/>
</dbReference>
<dbReference type="Proteomes" id="UP000549394">
    <property type="component" value="Unassembled WGS sequence"/>
</dbReference>